<dbReference type="OrthoDB" id="5520910at2"/>
<gene>
    <name evidence="9" type="ORF">C1O66_18775</name>
</gene>
<dbReference type="GO" id="GO:0005506">
    <property type="term" value="F:iron ion binding"/>
    <property type="evidence" value="ECO:0007669"/>
    <property type="project" value="InterPro"/>
</dbReference>
<dbReference type="PIRSF" id="PIRSF000027">
    <property type="entry name" value="Cytc_c_prime"/>
    <property type="match status" value="1"/>
</dbReference>
<keyword evidence="8" id="KW-0732">Signal</keyword>
<dbReference type="GO" id="GO:0009055">
    <property type="term" value="F:electron transfer activity"/>
    <property type="evidence" value="ECO:0007669"/>
    <property type="project" value="InterPro"/>
</dbReference>
<feature type="chain" id="PRO_5014750551" evidence="8">
    <location>
        <begin position="29"/>
        <end position="156"/>
    </location>
</feature>
<feature type="signal peptide" evidence="8">
    <location>
        <begin position="1"/>
        <end position="28"/>
    </location>
</feature>
<evidence type="ECO:0000256" key="7">
    <source>
        <dbReference type="PIRSR" id="PIRSR000027-2"/>
    </source>
</evidence>
<keyword evidence="1" id="KW-0813">Transport</keyword>
<dbReference type="Proteomes" id="UP000235916">
    <property type="component" value="Unassembled WGS sequence"/>
</dbReference>
<evidence type="ECO:0000256" key="5">
    <source>
        <dbReference type="ARBA" id="ARBA00023004"/>
    </source>
</evidence>
<dbReference type="InterPro" id="IPR010980">
    <property type="entry name" value="Cyt_c/b562"/>
</dbReference>
<dbReference type="GO" id="GO:0042597">
    <property type="term" value="C:periplasmic space"/>
    <property type="evidence" value="ECO:0007669"/>
    <property type="project" value="InterPro"/>
</dbReference>
<keyword evidence="4" id="KW-0249">Electron transport</keyword>
<dbReference type="GO" id="GO:0020037">
    <property type="term" value="F:heme binding"/>
    <property type="evidence" value="ECO:0007669"/>
    <property type="project" value="InterPro"/>
</dbReference>
<dbReference type="Pfam" id="PF01322">
    <property type="entry name" value="Cytochrom_C_2"/>
    <property type="match status" value="1"/>
</dbReference>
<dbReference type="SUPFAM" id="SSF47175">
    <property type="entry name" value="Cytochromes"/>
    <property type="match status" value="1"/>
</dbReference>
<sequence>MKKISMKHALSLTLLSVAALGTSLPAQAQFQKPEDAIKYRKAAFTLIGAHFSRMGAMVQGRAPFDAAAAASNAEIVANLSRLPFHGFVEGTASKDKGGAKAEIWSERAKFDEAAKKMQDEVAKLAAAKPATVEQLKASFGPAASTCKSCHDNFRNE</sequence>
<keyword evidence="5 6" id="KW-0408">Iron</keyword>
<keyword evidence="2 7" id="KW-0349">Heme</keyword>
<keyword evidence="3 6" id="KW-0479">Metal-binding</keyword>
<dbReference type="InterPro" id="IPR012127">
    <property type="entry name" value="Cyt_c_prime"/>
</dbReference>
<keyword evidence="10" id="KW-1185">Reference proteome</keyword>
<dbReference type="InterPro" id="IPR002321">
    <property type="entry name" value="Cyt_c_II"/>
</dbReference>
<evidence type="ECO:0000313" key="10">
    <source>
        <dbReference type="Proteomes" id="UP000235916"/>
    </source>
</evidence>
<dbReference type="GO" id="GO:0022900">
    <property type="term" value="P:electron transport chain"/>
    <property type="evidence" value="ECO:0007669"/>
    <property type="project" value="InterPro"/>
</dbReference>
<feature type="binding site" description="axial binding residue" evidence="6">
    <location>
        <position position="150"/>
    </location>
    <ligand>
        <name>heme c</name>
        <dbReference type="ChEBI" id="CHEBI:61717"/>
    </ligand>
    <ligandPart>
        <name>Fe</name>
        <dbReference type="ChEBI" id="CHEBI:18248"/>
    </ligandPart>
</feature>
<dbReference type="RefSeq" id="WP_102769290.1">
    <property type="nucleotide sequence ID" value="NZ_POSP01000003.1"/>
</dbReference>
<accession>A0A2N8L114</accession>
<reference evidence="9 10" key="1">
    <citation type="submission" date="2018-01" db="EMBL/GenBank/DDBJ databases">
        <title>Draft genome sequence of Paucibacter aquatile CR182 isolated from freshwater of the Nakdong River.</title>
        <authorList>
            <person name="Choi A."/>
            <person name="Chung E.J."/>
        </authorList>
    </citation>
    <scope>NUCLEOTIDE SEQUENCE [LARGE SCALE GENOMIC DNA]</scope>
    <source>
        <strain evidence="9 10">CR182</strain>
    </source>
</reference>
<evidence type="ECO:0000256" key="1">
    <source>
        <dbReference type="ARBA" id="ARBA00022448"/>
    </source>
</evidence>
<evidence type="ECO:0000256" key="8">
    <source>
        <dbReference type="SAM" id="SignalP"/>
    </source>
</evidence>
<organism evidence="9 10">
    <name type="scientific">Kinneretia aquatilis</name>
    <dbReference type="NCBI Taxonomy" id="2070761"/>
    <lineage>
        <taxon>Bacteria</taxon>
        <taxon>Pseudomonadati</taxon>
        <taxon>Pseudomonadota</taxon>
        <taxon>Betaproteobacteria</taxon>
        <taxon>Burkholderiales</taxon>
        <taxon>Sphaerotilaceae</taxon>
        <taxon>Roseateles</taxon>
    </lineage>
</organism>
<comment type="PTM">
    <text evidence="7">Binds 1 heme group per subunit.</text>
</comment>
<evidence type="ECO:0000256" key="6">
    <source>
        <dbReference type="PIRSR" id="PIRSR000027-1"/>
    </source>
</evidence>
<proteinExistence type="predicted"/>
<comment type="caution">
    <text evidence="9">The sequence shown here is derived from an EMBL/GenBank/DDBJ whole genome shotgun (WGS) entry which is preliminary data.</text>
</comment>
<feature type="binding site" description="covalent" evidence="7">
    <location>
        <position position="146"/>
    </location>
    <ligand>
        <name>heme c</name>
        <dbReference type="ChEBI" id="CHEBI:61717"/>
    </ligand>
</feature>
<evidence type="ECO:0000256" key="2">
    <source>
        <dbReference type="ARBA" id="ARBA00022617"/>
    </source>
</evidence>
<evidence type="ECO:0000256" key="3">
    <source>
        <dbReference type="ARBA" id="ARBA00022723"/>
    </source>
</evidence>
<name>A0A2N8L114_9BURK</name>
<dbReference type="AlphaFoldDB" id="A0A2N8L114"/>
<feature type="binding site" description="covalent" evidence="7">
    <location>
        <position position="149"/>
    </location>
    <ligand>
        <name>heme c</name>
        <dbReference type="ChEBI" id="CHEBI:61717"/>
    </ligand>
</feature>
<dbReference type="Gene3D" id="1.20.120.10">
    <property type="entry name" value="Cytochrome c/b562"/>
    <property type="match status" value="1"/>
</dbReference>
<protein>
    <submittedName>
        <fullName evidence="9">Cytochrome C</fullName>
    </submittedName>
</protein>
<dbReference type="PROSITE" id="PS51009">
    <property type="entry name" value="CYTCII"/>
    <property type="match status" value="1"/>
</dbReference>
<evidence type="ECO:0000256" key="4">
    <source>
        <dbReference type="ARBA" id="ARBA00022982"/>
    </source>
</evidence>
<dbReference type="EMBL" id="POSP01000003">
    <property type="protein sequence ID" value="PND39372.1"/>
    <property type="molecule type" value="Genomic_DNA"/>
</dbReference>
<evidence type="ECO:0000313" key="9">
    <source>
        <dbReference type="EMBL" id="PND39372.1"/>
    </source>
</evidence>